<sequence length="105" mass="11549">AGGLQPLGRRSGAPAVPRDGTGGQWRSLHRLRRALSRPGALHRRRTGLQPRLGDRLRLRALHRDPTGGRHRQLPGSGLVGRGRRAPRHVPRPRPPGHPPRRAGPM</sequence>
<dbReference type="EMBL" id="CADCTI010000040">
    <property type="protein sequence ID" value="CAA9217630.1"/>
    <property type="molecule type" value="Genomic_DNA"/>
</dbReference>
<feature type="non-terminal residue" evidence="2">
    <location>
        <position position="1"/>
    </location>
</feature>
<feature type="non-terminal residue" evidence="2">
    <location>
        <position position="105"/>
    </location>
</feature>
<protein>
    <submittedName>
        <fullName evidence="2">Uncharacterized protein</fullName>
    </submittedName>
</protein>
<reference evidence="2" key="1">
    <citation type="submission" date="2020-02" db="EMBL/GenBank/DDBJ databases">
        <authorList>
            <person name="Meier V. D."/>
        </authorList>
    </citation>
    <scope>NUCLEOTIDE SEQUENCE</scope>
    <source>
        <strain evidence="2">AVDCRST_MAG57</strain>
    </source>
</reference>
<feature type="compositionally biased region" description="Basic residues" evidence="1">
    <location>
        <begin position="81"/>
        <end position="91"/>
    </location>
</feature>
<accession>A0A6J4H860</accession>
<dbReference type="AlphaFoldDB" id="A0A6J4H860"/>
<name>A0A6J4H860_9ACTN</name>
<organism evidence="2">
    <name type="scientific">uncultured Blastococcus sp</name>
    <dbReference type="NCBI Taxonomy" id="217144"/>
    <lineage>
        <taxon>Bacteria</taxon>
        <taxon>Bacillati</taxon>
        <taxon>Actinomycetota</taxon>
        <taxon>Actinomycetes</taxon>
        <taxon>Geodermatophilales</taxon>
        <taxon>Geodermatophilaceae</taxon>
        <taxon>Blastococcus</taxon>
        <taxon>environmental samples</taxon>
    </lineage>
</organism>
<evidence type="ECO:0000313" key="2">
    <source>
        <dbReference type="EMBL" id="CAA9217630.1"/>
    </source>
</evidence>
<proteinExistence type="predicted"/>
<gene>
    <name evidence="2" type="ORF">AVDCRST_MAG57-426</name>
</gene>
<feature type="compositionally biased region" description="Basic and acidic residues" evidence="1">
    <location>
        <begin position="52"/>
        <end position="67"/>
    </location>
</feature>
<evidence type="ECO:0000256" key="1">
    <source>
        <dbReference type="SAM" id="MobiDB-lite"/>
    </source>
</evidence>
<feature type="region of interest" description="Disordered" evidence="1">
    <location>
        <begin position="1"/>
        <end position="105"/>
    </location>
</feature>
<feature type="compositionally biased region" description="Basic residues" evidence="1">
    <location>
        <begin position="27"/>
        <end position="46"/>
    </location>
</feature>